<evidence type="ECO:0000256" key="1">
    <source>
        <dbReference type="SAM" id="MobiDB-lite"/>
    </source>
</evidence>
<dbReference type="RefSeq" id="WP_301140929.1">
    <property type="nucleotide sequence ID" value="NZ_JAUHQA010000001.1"/>
</dbReference>
<dbReference type="InterPro" id="IPR046281">
    <property type="entry name" value="DUF6318"/>
</dbReference>
<comment type="caution">
    <text evidence="3">The sequence shown here is derived from an EMBL/GenBank/DDBJ whole genome shotgun (WGS) entry which is preliminary data.</text>
</comment>
<proteinExistence type="predicted"/>
<name>A0ABT8GE78_9MICO</name>
<evidence type="ECO:0000313" key="4">
    <source>
        <dbReference type="Proteomes" id="UP001172708"/>
    </source>
</evidence>
<keyword evidence="4" id="KW-1185">Reference proteome</keyword>
<feature type="compositionally biased region" description="Low complexity" evidence="1">
    <location>
        <begin position="1"/>
        <end position="15"/>
    </location>
</feature>
<feature type="domain" description="DUF6318" evidence="2">
    <location>
        <begin position="63"/>
        <end position="168"/>
    </location>
</feature>
<dbReference type="EMBL" id="JAUHQA010000001">
    <property type="protein sequence ID" value="MDN4479735.1"/>
    <property type="molecule type" value="Genomic_DNA"/>
</dbReference>
<reference evidence="3" key="1">
    <citation type="submission" date="2023-06" db="EMBL/GenBank/DDBJ databases">
        <title>Egi l300058.</title>
        <authorList>
            <person name="Gao L."/>
            <person name="Fang B.-Z."/>
            <person name="Li W.-J."/>
        </authorList>
    </citation>
    <scope>NUCLEOTIDE SEQUENCE</scope>
    <source>
        <strain evidence="3">EGI L300058</strain>
    </source>
</reference>
<sequence>MTETPTATPALSESPSPSPTPSPSATALTEEDVIAALPDGAMTADIWGAFAYASTLVTESRAMVLDGDTRLFEAMSSDTCTFCTSALDYARSLDSANETLTGGQIKVQDADPRGGLQTDGTWQVEFDIVVDAATVLNDQGAPVFDVPESRHTVAVLMDHDGEAWSVRDVGSQEL</sequence>
<organism evidence="3 4">
    <name type="scientific">Demequina muriae</name>
    <dbReference type="NCBI Taxonomy" id="3051664"/>
    <lineage>
        <taxon>Bacteria</taxon>
        <taxon>Bacillati</taxon>
        <taxon>Actinomycetota</taxon>
        <taxon>Actinomycetes</taxon>
        <taxon>Micrococcales</taxon>
        <taxon>Demequinaceae</taxon>
        <taxon>Demequina</taxon>
    </lineage>
</organism>
<evidence type="ECO:0000313" key="3">
    <source>
        <dbReference type="EMBL" id="MDN4479735.1"/>
    </source>
</evidence>
<accession>A0ABT8GE78</accession>
<feature type="region of interest" description="Disordered" evidence="1">
    <location>
        <begin position="1"/>
        <end position="26"/>
    </location>
</feature>
<gene>
    <name evidence="3" type="ORF">QQX02_02180</name>
</gene>
<dbReference type="Pfam" id="PF19843">
    <property type="entry name" value="DUF6318"/>
    <property type="match status" value="1"/>
</dbReference>
<protein>
    <submittedName>
        <fullName evidence="3">DUF6318 family protein</fullName>
    </submittedName>
</protein>
<evidence type="ECO:0000259" key="2">
    <source>
        <dbReference type="Pfam" id="PF19843"/>
    </source>
</evidence>
<dbReference type="Proteomes" id="UP001172708">
    <property type="component" value="Unassembled WGS sequence"/>
</dbReference>